<dbReference type="EMBL" id="FNIL01000017">
    <property type="protein sequence ID" value="SDO54214.1"/>
    <property type="molecule type" value="Genomic_DNA"/>
</dbReference>
<dbReference type="Pfam" id="PF05175">
    <property type="entry name" value="MTS"/>
    <property type="match status" value="1"/>
</dbReference>
<dbReference type="NCBIfam" id="TIGR03534">
    <property type="entry name" value="RF_mod_PrmC"/>
    <property type="match status" value="1"/>
</dbReference>
<evidence type="ECO:0000256" key="4">
    <source>
        <dbReference type="ARBA" id="ARBA00048391"/>
    </source>
</evidence>
<name>A0A1H0KE28_9BACI</name>
<evidence type="ECO:0000256" key="2">
    <source>
        <dbReference type="ARBA" id="ARBA00022679"/>
    </source>
</evidence>
<comment type="function">
    <text evidence="5">Methylates the class 1 translation termination release factors RF1/PrfA and RF2/PrfB on the glutamine residue of the universally conserved GGQ motif.</text>
</comment>
<dbReference type="GO" id="GO:0003676">
    <property type="term" value="F:nucleic acid binding"/>
    <property type="evidence" value="ECO:0007669"/>
    <property type="project" value="InterPro"/>
</dbReference>
<keyword evidence="9" id="KW-1185">Reference proteome</keyword>
<dbReference type="InterPro" id="IPR019874">
    <property type="entry name" value="RF_methyltr_PrmC"/>
</dbReference>
<evidence type="ECO:0000313" key="8">
    <source>
        <dbReference type="EMBL" id="SDO54214.1"/>
    </source>
</evidence>
<dbReference type="Proteomes" id="UP000198778">
    <property type="component" value="Unassembled WGS sequence"/>
</dbReference>
<reference evidence="9" key="1">
    <citation type="submission" date="2016-10" db="EMBL/GenBank/DDBJ databases">
        <authorList>
            <person name="Varghese N."/>
            <person name="Submissions S."/>
        </authorList>
    </citation>
    <scope>NUCLEOTIDE SEQUENCE [LARGE SCALE GENOMIC DNA]</scope>
    <source>
        <strain evidence="9">CGMCC 1.10369</strain>
    </source>
</reference>
<protein>
    <recommendedName>
        <fullName evidence="5">Release factor glutamine methyltransferase</fullName>
        <shortName evidence="5">RF MTase</shortName>
        <ecNumber evidence="5">2.1.1.297</ecNumber>
    </recommendedName>
    <alternativeName>
        <fullName evidence="5">N5-glutamine methyltransferase PrmC</fullName>
    </alternativeName>
    <alternativeName>
        <fullName evidence="5">Protein-(glutamine-N5) MTase PrmC</fullName>
    </alternativeName>
    <alternativeName>
        <fullName evidence="5">Protein-glutamine N-methyltransferase PrmC</fullName>
    </alternativeName>
</protein>
<feature type="domain" description="Release factor glutamine methyltransferase N-terminal" evidence="7">
    <location>
        <begin position="9"/>
        <end position="77"/>
    </location>
</feature>
<evidence type="ECO:0000313" key="9">
    <source>
        <dbReference type="Proteomes" id="UP000198778"/>
    </source>
</evidence>
<dbReference type="NCBIfam" id="TIGR00536">
    <property type="entry name" value="hemK_fam"/>
    <property type="match status" value="1"/>
</dbReference>
<evidence type="ECO:0000259" key="6">
    <source>
        <dbReference type="Pfam" id="PF05175"/>
    </source>
</evidence>
<evidence type="ECO:0000256" key="5">
    <source>
        <dbReference type="HAMAP-Rule" id="MF_02126"/>
    </source>
</evidence>
<feature type="binding site" evidence="5">
    <location>
        <begin position="187"/>
        <end position="190"/>
    </location>
    <ligand>
        <name>substrate</name>
    </ligand>
</feature>
<dbReference type="Pfam" id="PF17827">
    <property type="entry name" value="PrmC_N"/>
    <property type="match status" value="1"/>
</dbReference>
<dbReference type="InterPro" id="IPR040758">
    <property type="entry name" value="PrmC_N"/>
</dbReference>
<dbReference type="EC" id="2.1.1.297" evidence="5"/>
<dbReference type="Gene3D" id="3.40.50.150">
    <property type="entry name" value="Vaccinia Virus protein VP39"/>
    <property type="match status" value="1"/>
</dbReference>
<keyword evidence="2 5" id="KW-0808">Transferase</keyword>
<dbReference type="CDD" id="cd02440">
    <property type="entry name" value="AdoMet_MTases"/>
    <property type="match status" value="1"/>
</dbReference>
<dbReference type="InterPro" id="IPR002052">
    <property type="entry name" value="DNA_methylase_N6_adenine_CS"/>
</dbReference>
<dbReference type="GO" id="GO:0102559">
    <property type="term" value="F:peptide chain release factor N(5)-glutamine methyltransferase activity"/>
    <property type="evidence" value="ECO:0007669"/>
    <property type="project" value="UniProtKB-EC"/>
</dbReference>
<proteinExistence type="inferred from homology"/>
<dbReference type="Gene3D" id="1.10.8.10">
    <property type="entry name" value="DNA helicase RuvA subunit, C-terminal domain"/>
    <property type="match status" value="1"/>
</dbReference>
<dbReference type="STRING" id="745820.SAMN04488053_11734"/>
<dbReference type="SUPFAM" id="SSF53335">
    <property type="entry name" value="S-adenosyl-L-methionine-dependent methyltransferases"/>
    <property type="match status" value="1"/>
</dbReference>
<gene>
    <name evidence="5" type="primary">prmC</name>
    <name evidence="8" type="ORF">SAMN04488053_11734</name>
</gene>
<dbReference type="PANTHER" id="PTHR18895">
    <property type="entry name" value="HEMK METHYLTRANSFERASE"/>
    <property type="match status" value="1"/>
</dbReference>
<organism evidence="8 9">
    <name type="scientific">Alkalicoccus daliensis</name>
    <dbReference type="NCBI Taxonomy" id="745820"/>
    <lineage>
        <taxon>Bacteria</taxon>
        <taxon>Bacillati</taxon>
        <taxon>Bacillota</taxon>
        <taxon>Bacilli</taxon>
        <taxon>Bacillales</taxon>
        <taxon>Bacillaceae</taxon>
        <taxon>Alkalicoccus</taxon>
    </lineage>
</organism>
<accession>A0A1H0KE28</accession>
<dbReference type="InterPro" id="IPR007848">
    <property type="entry name" value="Small_mtfrase_dom"/>
</dbReference>
<evidence type="ECO:0000259" key="7">
    <source>
        <dbReference type="Pfam" id="PF17827"/>
    </source>
</evidence>
<feature type="binding site" evidence="5">
    <location>
        <begin position="121"/>
        <end position="125"/>
    </location>
    <ligand>
        <name>S-adenosyl-L-methionine</name>
        <dbReference type="ChEBI" id="CHEBI:59789"/>
    </ligand>
</feature>
<dbReference type="InterPro" id="IPR050320">
    <property type="entry name" value="N5-glutamine_MTase"/>
</dbReference>
<dbReference type="PROSITE" id="PS00092">
    <property type="entry name" value="N6_MTASE"/>
    <property type="match status" value="1"/>
</dbReference>
<comment type="catalytic activity">
    <reaction evidence="4 5">
        <text>L-glutaminyl-[peptide chain release factor] + S-adenosyl-L-methionine = N(5)-methyl-L-glutaminyl-[peptide chain release factor] + S-adenosyl-L-homocysteine + H(+)</text>
        <dbReference type="Rhea" id="RHEA:42896"/>
        <dbReference type="Rhea" id="RHEA-COMP:10271"/>
        <dbReference type="Rhea" id="RHEA-COMP:10272"/>
        <dbReference type="ChEBI" id="CHEBI:15378"/>
        <dbReference type="ChEBI" id="CHEBI:30011"/>
        <dbReference type="ChEBI" id="CHEBI:57856"/>
        <dbReference type="ChEBI" id="CHEBI:59789"/>
        <dbReference type="ChEBI" id="CHEBI:61891"/>
        <dbReference type="EC" id="2.1.1.297"/>
    </reaction>
</comment>
<evidence type="ECO:0000256" key="3">
    <source>
        <dbReference type="ARBA" id="ARBA00022691"/>
    </source>
</evidence>
<comment type="similarity">
    <text evidence="5">Belongs to the protein N5-glutamine methyltransferase family. PrmC subfamily.</text>
</comment>
<sequence>MQKEMYVHEALAWASSFLEKAEYEKEIGYILLGYHTGWNRSRLLAELRTMLTPEVLEMFQKDVAAAAGGVPVQHITGREIFYGRSFAVNSSVLIPRPETEELIEAVLEKVPAGKIRIADIGTGSGIIAATLALEIAEAEVTATDISPEALVTAEKNAAALGARVTFHEGDALAPLLGKPPFHVIVSNPPYIPEAEKADMNINVTEHEPENALFAGEDGLTIYKRITAQLPEVIHSPGLIAFEIGHGQGKAVQELIKNNFPQAVTELRLDINRKERIVIAEV</sequence>
<dbReference type="InterPro" id="IPR004556">
    <property type="entry name" value="HemK-like"/>
</dbReference>
<dbReference type="GO" id="GO:0032259">
    <property type="term" value="P:methylation"/>
    <property type="evidence" value="ECO:0007669"/>
    <property type="project" value="UniProtKB-KW"/>
</dbReference>
<keyword evidence="3 5" id="KW-0949">S-adenosyl-L-methionine</keyword>
<feature type="domain" description="Methyltransferase small" evidence="6">
    <location>
        <begin position="107"/>
        <end position="195"/>
    </location>
</feature>
<dbReference type="HAMAP" id="MF_02126">
    <property type="entry name" value="RF_methyltr_PrmC"/>
    <property type="match status" value="1"/>
</dbReference>
<dbReference type="RefSeq" id="WP_244516917.1">
    <property type="nucleotide sequence ID" value="NZ_FNIL01000017.1"/>
</dbReference>
<keyword evidence="1 5" id="KW-0489">Methyltransferase</keyword>
<dbReference type="PANTHER" id="PTHR18895:SF74">
    <property type="entry name" value="MTRF1L RELEASE FACTOR GLUTAMINE METHYLTRANSFERASE"/>
    <property type="match status" value="1"/>
</dbReference>
<dbReference type="InterPro" id="IPR029063">
    <property type="entry name" value="SAM-dependent_MTases_sf"/>
</dbReference>
<feature type="binding site" evidence="5">
    <location>
        <position position="187"/>
    </location>
    <ligand>
        <name>S-adenosyl-L-methionine</name>
        <dbReference type="ChEBI" id="CHEBI:59789"/>
    </ligand>
</feature>
<evidence type="ECO:0000256" key="1">
    <source>
        <dbReference type="ARBA" id="ARBA00022603"/>
    </source>
</evidence>
<dbReference type="AlphaFoldDB" id="A0A1H0KE28"/>
<feature type="binding site" evidence="5">
    <location>
        <position position="144"/>
    </location>
    <ligand>
        <name>S-adenosyl-L-methionine</name>
        <dbReference type="ChEBI" id="CHEBI:59789"/>
    </ligand>
</feature>
<comment type="caution">
    <text evidence="5">Lacks conserved residue(s) required for the propagation of feature annotation.</text>
</comment>